<dbReference type="SMART" id="SM00710">
    <property type="entry name" value="PbH1"/>
    <property type="match status" value="10"/>
</dbReference>
<dbReference type="InterPro" id="IPR012334">
    <property type="entry name" value="Pectin_lyas_fold"/>
</dbReference>
<dbReference type="Gene3D" id="1.20.1280.50">
    <property type="match status" value="1"/>
</dbReference>
<organism evidence="7 8">
    <name type="scientific">Paramuricea clavata</name>
    <name type="common">Red gorgonian</name>
    <name type="synonym">Violescent sea-whip</name>
    <dbReference type="NCBI Taxonomy" id="317549"/>
    <lineage>
        <taxon>Eukaryota</taxon>
        <taxon>Metazoa</taxon>
        <taxon>Cnidaria</taxon>
        <taxon>Anthozoa</taxon>
        <taxon>Octocorallia</taxon>
        <taxon>Malacalcyonacea</taxon>
        <taxon>Plexauridae</taxon>
        <taxon>Paramuricea</taxon>
    </lineage>
</organism>
<evidence type="ECO:0000256" key="1">
    <source>
        <dbReference type="ARBA" id="ARBA00004906"/>
    </source>
</evidence>
<dbReference type="PROSITE" id="PS51157">
    <property type="entry name" value="ZF_UBR"/>
    <property type="match status" value="1"/>
</dbReference>
<evidence type="ECO:0000313" key="7">
    <source>
        <dbReference type="EMBL" id="CAB4023568.1"/>
    </source>
</evidence>
<keyword evidence="2" id="KW-0479">Metal-binding</keyword>
<sequence>MRMQGSLRCAIIHDVMTFLFNILFQDFFYKQMRKLRVFKSPQELITARTSLLAVSNQYGVVYVAGENNCVKAIKVETVEKLFIELQGSLQVEGHISTPYFQCQLSDEVLLNLFSFLPAKDICTLSCVCQRFMKICKDSKLWEQLYKSIFGFDYPLKMNDRRLYERIPRGTLTKDSWHEAFIPLYHSHHVVCKESQKKCDHVKYHSSLKEAIKSVHTNGIIIVHPGIYREELIIEKTVTIIGTGSEDKPEVTIEGSNATVVKFVSGSSTSYIRNISIKHVGGNSASFSPSCVDIGPDCCPTIHRCNVTSKASVGSTIYVHGKNTSPLVINCSITNSENVRINDNEQFGVSFYDNAGGVLENNEIFNHNCSGIEIRTLSNPHIRWNKIWGCEDGVSVHEQGRGLLEENEIFDSVMTGVLIETESDPTLRRNKIHDSQEVGICMIDGGNGILENNDIFRNAKAGVLICLSSFPVLRGNRIFEGGTTGIVIRSNAGGVLESNEIFNNKFTGICLATGVKPQLSNNNIYDNKELVKSTIESGRCLYTVAVSDKACNPMHDLYRCNTCGGLDDPEICVNCIKQCHQGHDVEFVRRDTFTCFCGWGRTGATCQLLEDSGLA</sequence>
<dbReference type="NCBIfam" id="TIGR03804">
    <property type="entry name" value="para_beta_helix"/>
    <property type="match status" value="2"/>
</dbReference>
<evidence type="ECO:0000256" key="2">
    <source>
        <dbReference type="ARBA" id="ARBA00022723"/>
    </source>
</evidence>
<dbReference type="EMBL" id="CACRXK020012564">
    <property type="protein sequence ID" value="CAB4023568.1"/>
    <property type="molecule type" value="Genomic_DNA"/>
</dbReference>
<keyword evidence="3" id="KW-0677">Repeat</keyword>
<dbReference type="InterPro" id="IPR006633">
    <property type="entry name" value="Carb-bd_sugar_hydrolysis-dom"/>
</dbReference>
<keyword evidence="5" id="KW-0833">Ubl conjugation pathway</keyword>
<dbReference type="Gene3D" id="2.160.20.10">
    <property type="entry name" value="Single-stranded right-handed beta-helix, Pectin lyase-like"/>
    <property type="match status" value="2"/>
</dbReference>
<dbReference type="GO" id="GO:0006511">
    <property type="term" value="P:ubiquitin-dependent protein catabolic process"/>
    <property type="evidence" value="ECO:0007669"/>
    <property type="project" value="TreeGrafter"/>
</dbReference>
<proteinExistence type="predicted"/>
<dbReference type="Pfam" id="PF02207">
    <property type="entry name" value="zf-UBR"/>
    <property type="match status" value="1"/>
</dbReference>
<protein>
    <submittedName>
        <fullName evidence="7">F-box only 11, partial</fullName>
    </submittedName>
</protein>
<evidence type="ECO:0000256" key="3">
    <source>
        <dbReference type="ARBA" id="ARBA00022737"/>
    </source>
</evidence>
<name>A0A6S7IZV9_PARCT</name>
<dbReference type="InterPro" id="IPR051550">
    <property type="entry name" value="SCF-Subunits/Alg-Epimerases"/>
</dbReference>
<dbReference type="OrthoDB" id="427974at2759"/>
<dbReference type="SMART" id="SM00722">
    <property type="entry name" value="CASH"/>
    <property type="match status" value="2"/>
</dbReference>
<keyword evidence="4" id="KW-0863">Zinc-finger</keyword>
<dbReference type="PANTHER" id="PTHR22990">
    <property type="entry name" value="F-BOX ONLY PROTEIN"/>
    <property type="match status" value="1"/>
</dbReference>
<evidence type="ECO:0000256" key="4">
    <source>
        <dbReference type="ARBA" id="ARBA00022771"/>
    </source>
</evidence>
<dbReference type="AlphaFoldDB" id="A0A6S7IZV9"/>
<dbReference type="Pfam" id="PF13229">
    <property type="entry name" value="Beta_helix"/>
    <property type="match status" value="1"/>
</dbReference>
<comment type="pathway">
    <text evidence="1">Protein modification; protein ubiquitination.</text>
</comment>
<dbReference type="SUPFAM" id="SSF81383">
    <property type="entry name" value="F-box domain"/>
    <property type="match status" value="1"/>
</dbReference>
<dbReference type="PANTHER" id="PTHR22990:SF20">
    <property type="entry name" value="F-BOX ONLY PROTEIN 11"/>
    <property type="match status" value="1"/>
</dbReference>
<dbReference type="PROSITE" id="PS50181">
    <property type="entry name" value="FBOX"/>
    <property type="match status" value="1"/>
</dbReference>
<dbReference type="InterPro" id="IPR001810">
    <property type="entry name" value="F-box_dom"/>
</dbReference>
<evidence type="ECO:0000256" key="6">
    <source>
        <dbReference type="ARBA" id="ARBA00022833"/>
    </source>
</evidence>
<dbReference type="Proteomes" id="UP001152795">
    <property type="component" value="Unassembled WGS sequence"/>
</dbReference>
<dbReference type="InterPro" id="IPR003126">
    <property type="entry name" value="Znf_UBR"/>
</dbReference>
<dbReference type="SMART" id="SM00396">
    <property type="entry name" value="ZnF_UBR1"/>
    <property type="match status" value="1"/>
</dbReference>
<dbReference type="InterPro" id="IPR006626">
    <property type="entry name" value="PbH1"/>
</dbReference>
<dbReference type="SUPFAM" id="SSF51126">
    <property type="entry name" value="Pectin lyase-like"/>
    <property type="match status" value="1"/>
</dbReference>
<dbReference type="GO" id="GO:0008270">
    <property type="term" value="F:zinc ion binding"/>
    <property type="evidence" value="ECO:0007669"/>
    <property type="project" value="UniProtKB-KW"/>
</dbReference>
<dbReference type="InterPro" id="IPR022441">
    <property type="entry name" value="Para_beta_helix_rpt-2"/>
</dbReference>
<reference evidence="7" key="1">
    <citation type="submission" date="2020-04" db="EMBL/GenBank/DDBJ databases">
        <authorList>
            <person name="Alioto T."/>
            <person name="Alioto T."/>
            <person name="Gomez Garrido J."/>
        </authorList>
    </citation>
    <scope>NUCLEOTIDE SEQUENCE</scope>
    <source>
        <strain evidence="7">A484AB</strain>
    </source>
</reference>
<dbReference type="InterPro" id="IPR036047">
    <property type="entry name" value="F-box-like_dom_sf"/>
</dbReference>
<gene>
    <name evidence="7" type="ORF">PACLA_8A087803</name>
</gene>
<keyword evidence="6" id="KW-0862">Zinc</keyword>
<dbReference type="Pfam" id="PF12937">
    <property type="entry name" value="F-box-like"/>
    <property type="match status" value="1"/>
</dbReference>
<evidence type="ECO:0000256" key="5">
    <source>
        <dbReference type="ARBA" id="ARBA00022786"/>
    </source>
</evidence>
<dbReference type="InterPro" id="IPR039448">
    <property type="entry name" value="Beta_helix"/>
</dbReference>
<keyword evidence="8" id="KW-1185">Reference proteome</keyword>
<dbReference type="SMART" id="SM00256">
    <property type="entry name" value="FBOX"/>
    <property type="match status" value="1"/>
</dbReference>
<dbReference type="GO" id="GO:0042981">
    <property type="term" value="P:regulation of apoptotic process"/>
    <property type="evidence" value="ECO:0007669"/>
    <property type="project" value="TreeGrafter"/>
</dbReference>
<dbReference type="InterPro" id="IPR011050">
    <property type="entry name" value="Pectin_lyase_fold/virulence"/>
</dbReference>
<comment type="caution">
    <text evidence="7">The sequence shown here is derived from an EMBL/GenBank/DDBJ whole genome shotgun (WGS) entry which is preliminary data.</text>
</comment>
<evidence type="ECO:0000313" key="8">
    <source>
        <dbReference type="Proteomes" id="UP001152795"/>
    </source>
</evidence>
<accession>A0A6S7IZV9</accession>